<reference evidence="1 2" key="1">
    <citation type="submission" date="2019-08" db="EMBL/GenBank/DDBJ databases">
        <title>Whole genome sequencing of chitin degrading bacteria Chitinophaga pinensis YS16.</title>
        <authorList>
            <person name="Singh R.P."/>
            <person name="Manchanda G."/>
            <person name="Maurya I.K."/>
            <person name="Joshi N.K."/>
            <person name="Srivastava A.K."/>
        </authorList>
    </citation>
    <scope>NUCLEOTIDE SEQUENCE [LARGE SCALE GENOMIC DNA]</scope>
    <source>
        <strain evidence="1 2">YS-16</strain>
    </source>
</reference>
<evidence type="ECO:0000313" key="1">
    <source>
        <dbReference type="EMBL" id="TWV99273.1"/>
    </source>
</evidence>
<gene>
    <name evidence="1" type="ORF">FEF09_17385</name>
</gene>
<dbReference type="OrthoDB" id="1343312at2"/>
<dbReference type="Proteomes" id="UP000318815">
    <property type="component" value="Unassembled WGS sequence"/>
</dbReference>
<proteinExistence type="predicted"/>
<dbReference type="AlphaFoldDB" id="A0A5C6LRK3"/>
<evidence type="ECO:0000313" key="2">
    <source>
        <dbReference type="Proteomes" id="UP000318815"/>
    </source>
</evidence>
<dbReference type="RefSeq" id="WP_146306292.1">
    <property type="nucleotide sequence ID" value="NZ_VOHS01000017.1"/>
</dbReference>
<keyword evidence="2" id="KW-1185">Reference proteome</keyword>
<dbReference type="InterPro" id="IPR053865">
    <property type="entry name" value="DUF6934"/>
</dbReference>
<accession>A0A5C6LRK3</accession>
<protein>
    <submittedName>
        <fullName evidence="1">Uncharacterized protein</fullName>
    </submittedName>
</protein>
<sequence length="148" mass="16998">MFGLDKYHYTSDTSFMAYHFISNGPQGAIQKIAKFNLIGKQVYNFGFGDFDIESGDISDTVVSDNKDVDIIMGTVGAIIYDFTNVFPDSLIVIQGTSNARTRLYQMNLNKYWERIEPLFKVYGLMEDDQWAPFKRGINYQAFLGERKK</sequence>
<dbReference type="EMBL" id="VOHS01000017">
    <property type="protein sequence ID" value="TWV99273.1"/>
    <property type="molecule type" value="Genomic_DNA"/>
</dbReference>
<comment type="caution">
    <text evidence="1">The sequence shown here is derived from an EMBL/GenBank/DDBJ whole genome shotgun (WGS) entry which is preliminary data.</text>
</comment>
<name>A0A5C6LRK3_9BACT</name>
<organism evidence="1 2">
    <name type="scientific">Chitinophaga pinensis</name>
    <dbReference type="NCBI Taxonomy" id="79329"/>
    <lineage>
        <taxon>Bacteria</taxon>
        <taxon>Pseudomonadati</taxon>
        <taxon>Bacteroidota</taxon>
        <taxon>Chitinophagia</taxon>
        <taxon>Chitinophagales</taxon>
        <taxon>Chitinophagaceae</taxon>
        <taxon>Chitinophaga</taxon>
    </lineage>
</organism>
<dbReference type="Pfam" id="PF22028">
    <property type="entry name" value="DUF6934"/>
    <property type="match status" value="1"/>
</dbReference>